<name>A0A5C5GDP9_9RHOB</name>
<dbReference type="OrthoDB" id="268975at2"/>
<evidence type="ECO:0000256" key="2">
    <source>
        <dbReference type="ARBA" id="ARBA00022729"/>
    </source>
</evidence>
<organism evidence="7 8">
    <name type="scientific">Pelagovum pacificum</name>
    <dbReference type="NCBI Taxonomy" id="2588711"/>
    <lineage>
        <taxon>Bacteria</taxon>
        <taxon>Pseudomonadati</taxon>
        <taxon>Pseudomonadota</taxon>
        <taxon>Alphaproteobacteria</taxon>
        <taxon>Rhodobacterales</taxon>
        <taxon>Paracoccaceae</taxon>
        <taxon>Pelagovum</taxon>
    </lineage>
</organism>
<dbReference type="Gene3D" id="2.40.160.20">
    <property type="match status" value="1"/>
</dbReference>
<evidence type="ECO:0000256" key="4">
    <source>
        <dbReference type="ARBA" id="ARBA00038306"/>
    </source>
</evidence>
<dbReference type="RefSeq" id="WP_140192770.1">
    <property type="nucleotide sequence ID" value="NZ_CP065915.1"/>
</dbReference>
<keyword evidence="8" id="KW-1185">Reference proteome</keyword>
<dbReference type="Pfam" id="PF13505">
    <property type="entry name" value="OMP_b-brl"/>
    <property type="match status" value="1"/>
</dbReference>
<evidence type="ECO:0000313" key="8">
    <source>
        <dbReference type="Proteomes" id="UP000314011"/>
    </source>
</evidence>
<comment type="similarity">
    <text evidence="4">Belongs to the Omp25/RopB family.</text>
</comment>
<gene>
    <name evidence="7" type="ORF">FHY64_01960</name>
</gene>
<dbReference type="InterPro" id="IPR027385">
    <property type="entry name" value="Beta-barrel_OMP"/>
</dbReference>
<evidence type="ECO:0000259" key="6">
    <source>
        <dbReference type="Pfam" id="PF13505"/>
    </source>
</evidence>
<proteinExistence type="inferred from homology"/>
<reference evidence="7 8" key="1">
    <citation type="submission" date="2019-06" db="EMBL/GenBank/DDBJ databases">
        <title>Genome of new Rhodobacteraceae sp. SM1903.</title>
        <authorList>
            <person name="Ren X."/>
        </authorList>
    </citation>
    <scope>NUCLEOTIDE SEQUENCE [LARGE SCALE GENOMIC DNA]</scope>
    <source>
        <strain evidence="7 8">SM1903</strain>
    </source>
</reference>
<feature type="chain" id="PRO_5023014027" evidence="5">
    <location>
        <begin position="20"/>
        <end position="197"/>
    </location>
</feature>
<evidence type="ECO:0000256" key="5">
    <source>
        <dbReference type="SAM" id="SignalP"/>
    </source>
</evidence>
<dbReference type="EMBL" id="VFFF01000001">
    <property type="protein sequence ID" value="TNY32091.1"/>
    <property type="molecule type" value="Genomic_DNA"/>
</dbReference>
<dbReference type="PANTHER" id="PTHR34001">
    <property type="entry name" value="BLL7405 PROTEIN"/>
    <property type="match status" value="1"/>
</dbReference>
<dbReference type="PANTHER" id="PTHR34001:SF3">
    <property type="entry name" value="BLL7405 PROTEIN"/>
    <property type="match status" value="1"/>
</dbReference>
<protein>
    <submittedName>
        <fullName evidence="7">Porin family protein</fullName>
    </submittedName>
</protein>
<comment type="subcellular location">
    <subcellularLocation>
        <location evidence="1">Membrane</location>
    </subcellularLocation>
</comment>
<evidence type="ECO:0000256" key="1">
    <source>
        <dbReference type="ARBA" id="ARBA00004370"/>
    </source>
</evidence>
<feature type="domain" description="Outer membrane protein beta-barrel" evidence="6">
    <location>
        <begin position="17"/>
        <end position="197"/>
    </location>
</feature>
<keyword evidence="3" id="KW-0472">Membrane</keyword>
<comment type="caution">
    <text evidence="7">The sequence shown here is derived from an EMBL/GenBank/DDBJ whole genome shotgun (WGS) entry which is preliminary data.</text>
</comment>
<accession>A0A5C5GDP9</accession>
<dbReference type="SUPFAM" id="SSF56925">
    <property type="entry name" value="OMPA-like"/>
    <property type="match status" value="1"/>
</dbReference>
<dbReference type="GO" id="GO:0016020">
    <property type="term" value="C:membrane"/>
    <property type="evidence" value="ECO:0007669"/>
    <property type="project" value="UniProtKB-SubCell"/>
</dbReference>
<sequence length="197" mass="20321">MKTIALATLAAFAAAPAFAAGLDDPAPMAPPAAPAPAPMMMSSDWSGFYGGASLGYGRVESDALADDTNGAVYGLHGGYMHDFGSIVAGGEIDYQATNIEDDTTGVELDSVSRAKLRLGYDAGNFLPYVTGGWAYAETSGTLEAEDSGSFAGIGIDYKVTDGIMVGGEVLQHQFDDFDDSGIDVDATTASARVSFQF</sequence>
<feature type="signal peptide" evidence="5">
    <location>
        <begin position="1"/>
        <end position="19"/>
    </location>
</feature>
<evidence type="ECO:0000313" key="7">
    <source>
        <dbReference type="EMBL" id="TNY32091.1"/>
    </source>
</evidence>
<dbReference type="InterPro" id="IPR011250">
    <property type="entry name" value="OMP/PagP_B-barrel"/>
</dbReference>
<evidence type="ECO:0000256" key="3">
    <source>
        <dbReference type="ARBA" id="ARBA00023136"/>
    </source>
</evidence>
<dbReference type="AlphaFoldDB" id="A0A5C5GDP9"/>
<dbReference type="Proteomes" id="UP000314011">
    <property type="component" value="Unassembled WGS sequence"/>
</dbReference>
<keyword evidence="2 5" id="KW-0732">Signal</keyword>
<dbReference type="InterPro" id="IPR051692">
    <property type="entry name" value="OMP-like"/>
</dbReference>